<feature type="compositionally biased region" description="Polar residues" evidence="1">
    <location>
        <begin position="27"/>
        <end position="45"/>
    </location>
</feature>
<organism evidence="2 3">
    <name type="scientific">Liparis tanakae</name>
    <name type="common">Tanaka's snailfish</name>
    <dbReference type="NCBI Taxonomy" id="230148"/>
    <lineage>
        <taxon>Eukaryota</taxon>
        <taxon>Metazoa</taxon>
        <taxon>Chordata</taxon>
        <taxon>Craniata</taxon>
        <taxon>Vertebrata</taxon>
        <taxon>Euteleostomi</taxon>
        <taxon>Actinopterygii</taxon>
        <taxon>Neopterygii</taxon>
        <taxon>Teleostei</taxon>
        <taxon>Neoteleostei</taxon>
        <taxon>Acanthomorphata</taxon>
        <taxon>Eupercaria</taxon>
        <taxon>Perciformes</taxon>
        <taxon>Cottioidei</taxon>
        <taxon>Cottales</taxon>
        <taxon>Liparidae</taxon>
        <taxon>Liparis</taxon>
    </lineage>
</organism>
<evidence type="ECO:0000313" key="2">
    <source>
        <dbReference type="EMBL" id="TNN50065.1"/>
    </source>
</evidence>
<keyword evidence="3" id="KW-1185">Reference proteome</keyword>
<dbReference type="AlphaFoldDB" id="A0A4Z2GAH4"/>
<reference evidence="2 3" key="1">
    <citation type="submission" date="2019-03" db="EMBL/GenBank/DDBJ databases">
        <title>First draft genome of Liparis tanakae, snailfish: a comprehensive survey of snailfish specific genes.</title>
        <authorList>
            <person name="Kim W."/>
            <person name="Song I."/>
            <person name="Jeong J.-H."/>
            <person name="Kim D."/>
            <person name="Kim S."/>
            <person name="Ryu S."/>
            <person name="Song J.Y."/>
            <person name="Lee S.K."/>
        </authorList>
    </citation>
    <scope>NUCLEOTIDE SEQUENCE [LARGE SCALE GENOMIC DNA]</scope>
    <source>
        <tissue evidence="2">Muscle</tissue>
    </source>
</reference>
<sequence length="331" mass="35096">MRPKVSVWRAEAPLTGGLKARGAECVETQTTDQPSGALPSSLTPDSSRHPGNPSSPGPLVLWSSNPLVLWSSNPLVLWSSGPLVLWSSEKSNNLKTHGDQPEEEVMMTSLKGTDALSTLETYETMLHLPDEPGAPSLMREPGPRGQVVLQRSARRHRAAPREACCCVCSVCFSSLLCSRPEHGALYGRLSGSAELRGRKLALGQGRQSAGAYWKRSEGRGSGLVGSGLSRGRTGPRCRLAGHPGLTGSPVISDISLIRLSPHGVPGTGESPFSPPHPYVSPHMEHYLRSVHGSPTLSMISAARGLSPAEGGATHDNSVYDNLNQRGTGVEV</sequence>
<feature type="compositionally biased region" description="Polar residues" evidence="1">
    <location>
        <begin position="314"/>
        <end position="331"/>
    </location>
</feature>
<gene>
    <name evidence="2" type="primary">GLI2_3</name>
    <name evidence="2" type="ORF">EYF80_039743</name>
</gene>
<comment type="caution">
    <text evidence="2">The sequence shown here is derived from an EMBL/GenBank/DDBJ whole genome shotgun (WGS) entry which is preliminary data.</text>
</comment>
<name>A0A4Z2GAH4_9TELE</name>
<feature type="region of interest" description="Disordered" evidence="1">
    <location>
        <begin position="310"/>
        <end position="331"/>
    </location>
</feature>
<evidence type="ECO:0000313" key="3">
    <source>
        <dbReference type="Proteomes" id="UP000314294"/>
    </source>
</evidence>
<protein>
    <submittedName>
        <fullName evidence="2">Zinc finger protein GLI2</fullName>
    </submittedName>
</protein>
<dbReference type="EMBL" id="SRLO01000632">
    <property type="protein sequence ID" value="TNN50065.1"/>
    <property type="molecule type" value="Genomic_DNA"/>
</dbReference>
<feature type="region of interest" description="Disordered" evidence="1">
    <location>
        <begin position="18"/>
        <end position="57"/>
    </location>
</feature>
<dbReference type="Proteomes" id="UP000314294">
    <property type="component" value="Unassembled WGS sequence"/>
</dbReference>
<evidence type="ECO:0000256" key="1">
    <source>
        <dbReference type="SAM" id="MobiDB-lite"/>
    </source>
</evidence>
<proteinExistence type="predicted"/>
<accession>A0A4Z2GAH4</accession>
<dbReference type="OrthoDB" id="8899982at2759"/>